<protein>
    <submittedName>
        <fullName evidence="1">Uncharacterized protein</fullName>
    </submittedName>
</protein>
<reference evidence="1 2" key="1">
    <citation type="journal article" date="2022" name="Hortic Res">
        <title>A haplotype resolved chromosomal level avocado genome allows analysis of novel avocado genes.</title>
        <authorList>
            <person name="Nath O."/>
            <person name="Fletcher S.J."/>
            <person name="Hayward A."/>
            <person name="Shaw L.M."/>
            <person name="Masouleh A.K."/>
            <person name="Furtado A."/>
            <person name="Henry R.J."/>
            <person name="Mitter N."/>
        </authorList>
    </citation>
    <scope>NUCLEOTIDE SEQUENCE [LARGE SCALE GENOMIC DNA]</scope>
    <source>
        <strain evidence="2">cv. Hass</strain>
    </source>
</reference>
<sequence length="66" mass="7387">MDIGMPCWMMPLWRKLQHTLDRLPRCPHLAHLLKGKMFAGGEGADSGSSSFGNTALRKHNSCFEQS</sequence>
<gene>
    <name evidence="1" type="ORF">MRB53_016769</name>
</gene>
<evidence type="ECO:0000313" key="1">
    <source>
        <dbReference type="EMBL" id="KAJ8640075.1"/>
    </source>
</evidence>
<comment type="caution">
    <text evidence="1">The sequence shown here is derived from an EMBL/GenBank/DDBJ whole genome shotgun (WGS) entry which is preliminary data.</text>
</comment>
<dbReference type="Proteomes" id="UP001234297">
    <property type="component" value="Chromosome 5"/>
</dbReference>
<name>A0ACC2M342_PERAE</name>
<proteinExistence type="predicted"/>
<keyword evidence="2" id="KW-1185">Reference proteome</keyword>
<organism evidence="1 2">
    <name type="scientific">Persea americana</name>
    <name type="common">Avocado</name>
    <dbReference type="NCBI Taxonomy" id="3435"/>
    <lineage>
        <taxon>Eukaryota</taxon>
        <taxon>Viridiplantae</taxon>
        <taxon>Streptophyta</taxon>
        <taxon>Embryophyta</taxon>
        <taxon>Tracheophyta</taxon>
        <taxon>Spermatophyta</taxon>
        <taxon>Magnoliopsida</taxon>
        <taxon>Magnoliidae</taxon>
        <taxon>Laurales</taxon>
        <taxon>Lauraceae</taxon>
        <taxon>Persea</taxon>
    </lineage>
</organism>
<evidence type="ECO:0000313" key="2">
    <source>
        <dbReference type="Proteomes" id="UP001234297"/>
    </source>
</evidence>
<dbReference type="EMBL" id="CM056813">
    <property type="protein sequence ID" value="KAJ8640075.1"/>
    <property type="molecule type" value="Genomic_DNA"/>
</dbReference>
<accession>A0ACC2M342</accession>